<feature type="region of interest" description="Disordered" evidence="1">
    <location>
        <begin position="455"/>
        <end position="479"/>
    </location>
</feature>
<sequence length="678" mass="73907">MDANTPPRPGANTPARPGAPLSPAPGDARPAARPGARRLWSSIVGLLAAGVLAIGVNMLAERLLPRARLDLTGQHLYTLSSGTKQVLAGLKDPVTLRLFYSRRLGAAVPVYGAYADRVREMLAEYVALSNGKVRLEILDPEPFSELEDRALSLGLQGVPVDQSGEQVYFGLSGSNLVDDERSIAFLQPDRERFLEYDLTRLVYELSNPQRPVVGVLSPLPLNGDPRALMLRQPQLGQPAAVMTQLRQFFSVKDIPLDAQVIDPDVQVLVVAHPQGLAPATQYAIDQFVMRGGRLFLLVDPHSESQASRPGPTGQPPADTASSLDTLLQAWGLEAPSDKVVLDLRGAWRVRANPGDRVQAVDYVAWFNLQGDSLNHDDVSLAQLDQVTVASAGELRKKEGAAIEFTPLLTSSAESMVVDAARVRQEPNPVRLLAAFRPGQERHVIAARIRGELASAFPAGPPAPAEGQERPTDLPAHRARSDGPATVVVVNDTDLLEDRFWVRVQDFFGQQVATPFSGNGSLIANLVDTLAGSDALISLRSRGESLRPFELVEEIRRNADAEYRQTEQQLTQTLEQTERRLRELRQGTPGGTPMAPGGERNQNQTVITPEQRAEIDAARQEIVNTRRQLRAVQLELRRDIEGLETLLRIVNIALVPALLTLFAIGLAVVRARRRAAARA</sequence>
<proteinExistence type="predicted"/>
<dbReference type="EMBL" id="SKBM01000001">
    <property type="protein sequence ID" value="TCZ66767.1"/>
    <property type="molecule type" value="Genomic_DNA"/>
</dbReference>
<keyword evidence="2" id="KW-1133">Transmembrane helix</keyword>
<evidence type="ECO:0000256" key="2">
    <source>
        <dbReference type="SAM" id="Phobius"/>
    </source>
</evidence>
<feature type="region of interest" description="Disordered" evidence="1">
    <location>
        <begin position="1"/>
        <end position="33"/>
    </location>
</feature>
<keyword evidence="2" id="KW-0812">Transmembrane</keyword>
<feature type="region of interest" description="Disordered" evidence="1">
    <location>
        <begin position="584"/>
        <end position="603"/>
    </location>
</feature>
<feature type="domain" description="DUF7088" evidence="4">
    <location>
        <begin position="74"/>
        <end position="172"/>
    </location>
</feature>
<name>A0A4R4DUI1_9PROT</name>
<accession>A0A4R4DUI1</accession>
<dbReference type="OrthoDB" id="9777219at2"/>
<dbReference type="InterPro" id="IPR019196">
    <property type="entry name" value="ABC_transp_unknown"/>
</dbReference>
<feature type="region of interest" description="Disordered" evidence="1">
    <location>
        <begin position="301"/>
        <end position="320"/>
    </location>
</feature>
<protein>
    <submittedName>
        <fullName evidence="5">ABC transporter</fullName>
    </submittedName>
</protein>
<organism evidence="5 6">
    <name type="scientific">Roseicella aquatilis</name>
    <dbReference type="NCBI Taxonomy" id="2527868"/>
    <lineage>
        <taxon>Bacteria</taxon>
        <taxon>Pseudomonadati</taxon>
        <taxon>Pseudomonadota</taxon>
        <taxon>Alphaproteobacteria</taxon>
        <taxon>Acetobacterales</taxon>
        <taxon>Roseomonadaceae</taxon>
        <taxon>Roseicella</taxon>
    </lineage>
</organism>
<evidence type="ECO:0000259" key="3">
    <source>
        <dbReference type="Pfam" id="PF09822"/>
    </source>
</evidence>
<keyword evidence="6" id="KW-1185">Reference proteome</keyword>
<evidence type="ECO:0000256" key="1">
    <source>
        <dbReference type="SAM" id="MobiDB-lite"/>
    </source>
</evidence>
<evidence type="ECO:0000313" key="6">
    <source>
        <dbReference type="Proteomes" id="UP000295023"/>
    </source>
</evidence>
<dbReference type="Proteomes" id="UP000295023">
    <property type="component" value="Unassembled WGS sequence"/>
</dbReference>
<dbReference type="Pfam" id="PF09822">
    <property type="entry name" value="ABC_transp_aux"/>
    <property type="match status" value="1"/>
</dbReference>
<dbReference type="RefSeq" id="WP_132283736.1">
    <property type="nucleotide sequence ID" value="NZ_SKBM01000001.1"/>
</dbReference>
<gene>
    <name evidence="5" type="ORF">EXY23_01265</name>
</gene>
<evidence type="ECO:0000259" key="4">
    <source>
        <dbReference type="Pfam" id="PF23357"/>
    </source>
</evidence>
<comment type="caution">
    <text evidence="5">The sequence shown here is derived from an EMBL/GenBank/DDBJ whole genome shotgun (WGS) entry which is preliminary data.</text>
</comment>
<feature type="compositionally biased region" description="Basic and acidic residues" evidence="1">
    <location>
        <begin position="466"/>
        <end position="479"/>
    </location>
</feature>
<dbReference type="AlphaFoldDB" id="A0A4R4DUI1"/>
<dbReference type="InterPro" id="IPR055396">
    <property type="entry name" value="DUF7088"/>
</dbReference>
<evidence type="ECO:0000313" key="5">
    <source>
        <dbReference type="EMBL" id="TCZ66767.1"/>
    </source>
</evidence>
<dbReference type="Pfam" id="PF23357">
    <property type="entry name" value="DUF7088"/>
    <property type="match status" value="1"/>
</dbReference>
<feature type="transmembrane region" description="Helical" evidence="2">
    <location>
        <begin position="645"/>
        <end position="668"/>
    </location>
</feature>
<keyword evidence="2" id="KW-0472">Membrane</keyword>
<feature type="domain" description="ABC-type uncharacterised transport system" evidence="3">
    <location>
        <begin position="210"/>
        <end position="524"/>
    </location>
</feature>
<reference evidence="5 6" key="1">
    <citation type="submission" date="2019-03" db="EMBL/GenBank/DDBJ databases">
        <title>Paracraurococcus aquatilis NE82 genome sequence.</title>
        <authorList>
            <person name="Zhao Y."/>
            <person name="Du Z."/>
        </authorList>
    </citation>
    <scope>NUCLEOTIDE SEQUENCE [LARGE SCALE GENOMIC DNA]</scope>
    <source>
        <strain evidence="5 6">NE82</strain>
    </source>
</reference>
<feature type="transmembrane region" description="Helical" evidence="2">
    <location>
        <begin position="39"/>
        <end position="60"/>
    </location>
</feature>
<feature type="compositionally biased region" description="Low complexity" evidence="1">
    <location>
        <begin position="24"/>
        <end position="33"/>
    </location>
</feature>